<evidence type="ECO:0000313" key="6">
    <source>
        <dbReference type="Proteomes" id="UP001596408"/>
    </source>
</evidence>
<dbReference type="AlphaFoldDB" id="A0ABD5U5R1"/>
<feature type="region of interest" description="Disordered" evidence="3">
    <location>
        <begin position="241"/>
        <end position="299"/>
    </location>
</feature>
<dbReference type="Gene3D" id="2.40.10.120">
    <property type="match status" value="1"/>
</dbReference>
<dbReference type="Pfam" id="PF13180">
    <property type="entry name" value="PDZ_2"/>
    <property type="match status" value="1"/>
</dbReference>
<dbReference type="SUPFAM" id="SSF50494">
    <property type="entry name" value="Trypsin-like serine proteases"/>
    <property type="match status" value="1"/>
</dbReference>
<feature type="domain" description="PDZ" evidence="4">
    <location>
        <begin position="305"/>
        <end position="353"/>
    </location>
</feature>
<feature type="compositionally biased region" description="Basic and acidic residues" evidence="3">
    <location>
        <begin position="262"/>
        <end position="298"/>
    </location>
</feature>
<dbReference type="EC" id="3.4.21.-" evidence="5"/>
<dbReference type="Gene3D" id="2.30.42.10">
    <property type="match status" value="1"/>
</dbReference>
<dbReference type="RefSeq" id="WP_379697106.1">
    <property type="nucleotide sequence ID" value="NZ_JBHSXH010000015.1"/>
</dbReference>
<feature type="region of interest" description="Disordered" evidence="3">
    <location>
        <begin position="350"/>
        <end position="385"/>
    </location>
</feature>
<comment type="caution">
    <text evidence="5">The sequence shown here is derived from an EMBL/GenBank/DDBJ whole genome shotgun (WGS) entry which is preliminary data.</text>
</comment>
<dbReference type="InterPro" id="IPR001940">
    <property type="entry name" value="Peptidase_S1C"/>
</dbReference>
<dbReference type="GO" id="GO:0008233">
    <property type="term" value="F:peptidase activity"/>
    <property type="evidence" value="ECO:0007669"/>
    <property type="project" value="UniProtKB-KW"/>
</dbReference>
<organism evidence="5 6">
    <name type="scientific">Halopelagius fulvigenes</name>
    <dbReference type="NCBI Taxonomy" id="1198324"/>
    <lineage>
        <taxon>Archaea</taxon>
        <taxon>Methanobacteriati</taxon>
        <taxon>Methanobacteriota</taxon>
        <taxon>Stenosarchaea group</taxon>
        <taxon>Halobacteria</taxon>
        <taxon>Halobacteriales</taxon>
        <taxon>Haloferacaceae</taxon>
    </lineage>
</organism>
<dbReference type="InterPro" id="IPR001478">
    <property type="entry name" value="PDZ"/>
</dbReference>
<evidence type="ECO:0000313" key="5">
    <source>
        <dbReference type="EMBL" id="MFC6826067.1"/>
    </source>
</evidence>
<feature type="compositionally biased region" description="Basic and acidic residues" evidence="3">
    <location>
        <begin position="353"/>
        <end position="372"/>
    </location>
</feature>
<evidence type="ECO:0000256" key="1">
    <source>
        <dbReference type="ARBA" id="ARBA00022670"/>
    </source>
</evidence>
<dbReference type="InterPro" id="IPR036034">
    <property type="entry name" value="PDZ_sf"/>
</dbReference>
<keyword evidence="1 5" id="KW-0645">Protease</keyword>
<proteinExistence type="predicted"/>
<dbReference type="PANTHER" id="PTHR43343:SF3">
    <property type="entry name" value="PROTEASE DO-LIKE 8, CHLOROPLASTIC"/>
    <property type="match status" value="1"/>
</dbReference>
<keyword evidence="2 5" id="KW-0378">Hydrolase</keyword>
<sequence length="385" mass="40626">MFGETDYERLYRDVIPSVVSLYVGRRAPSVGAGSGFVYDDQHVLTNQHVVDGAAAVELRFADGGWATGEVVGTDAYTDLAVVAVEDLPESATPLPVAGENPSPGRPVAALGNPLGLDGSITAGIVSGSNRSMPTSGGFAIPDVVQTDAPINPGNSGGPLVALDGDGGYEVVGVNRARQGDNIGFAVSPTIVERVVPELVESGRYAHSYLRARTLDVTPTVAEANGADEPRGVLVVDIAEQSSAGRRGQSDDIAEQSSAGRRGRPDDIAERSSTDGRTQSDETESDALRGADDTRDVRGQRVPVGGDIIVGIGGNELRSHEELMRYLITETRPGEPVEIDVIRDGVERTLSVTLDERPSPEDRRRERRAREGGRGGARRGSNVPVR</sequence>
<protein>
    <submittedName>
        <fullName evidence="5">S1C family serine protease</fullName>
        <ecNumber evidence="5">3.4.21.-</ecNumber>
    </submittedName>
</protein>
<evidence type="ECO:0000256" key="3">
    <source>
        <dbReference type="SAM" id="MobiDB-lite"/>
    </source>
</evidence>
<accession>A0ABD5U5R1</accession>
<dbReference type="EMBL" id="JBHSXH010000015">
    <property type="protein sequence ID" value="MFC6826067.1"/>
    <property type="molecule type" value="Genomic_DNA"/>
</dbReference>
<reference evidence="5 6" key="1">
    <citation type="journal article" date="2019" name="Int. J. Syst. Evol. Microbiol.">
        <title>The Global Catalogue of Microorganisms (GCM) 10K type strain sequencing project: providing services to taxonomists for standard genome sequencing and annotation.</title>
        <authorList>
            <consortium name="The Broad Institute Genomics Platform"/>
            <consortium name="The Broad Institute Genome Sequencing Center for Infectious Disease"/>
            <person name="Wu L."/>
            <person name="Ma J."/>
        </authorList>
    </citation>
    <scope>NUCLEOTIDE SEQUENCE [LARGE SCALE GENOMIC DNA]</scope>
    <source>
        <strain evidence="5 6">YIM 94188</strain>
    </source>
</reference>
<keyword evidence="6" id="KW-1185">Reference proteome</keyword>
<dbReference type="GO" id="GO:0006508">
    <property type="term" value="P:proteolysis"/>
    <property type="evidence" value="ECO:0007669"/>
    <property type="project" value="UniProtKB-KW"/>
</dbReference>
<evidence type="ECO:0000256" key="2">
    <source>
        <dbReference type="ARBA" id="ARBA00022801"/>
    </source>
</evidence>
<dbReference type="SUPFAM" id="SSF50156">
    <property type="entry name" value="PDZ domain-like"/>
    <property type="match status" value="1"/>
</dbReference>
<dbReference type="PRINTS" id="PR00834">
    <property type="entry name" value="PROTEASES2C"/>
</dbReference>
<evidence type="ECO:0000259" key="4">
    <source>
        <dbReference type="Pfam" id="PF13180"/>
    </source>
</evidence>
<dbReference type="InterPro" id="IPR009003">
    <property type="entry name" value="Peptidase_S1_PA"/>
</dbReference>
<dbReference type="InterPro" id="IPR051201">
    <property type="entry name" value="Chloro_Bact_Ser_Proteases"/>
</dbReference>
<dbReference type="PANTHER" id="PTHR43343">
    <property type="entry name" value="PEPTIDASE S12"/>
    <property type="match status" value="1"/>
</dbReference>
<dbReference type="Pfam" id="PF13365">
    <property type="entry name" value="Trypsin_2"/>
    <property type="match status" value="1"/>
</dbReference>
<dbReference type="Proteomes" id="UP001596408">
    <property type="component" value="Unassembled WGS sequence"/>
</dbReference>
<gene>
    <name evidence="5" type="ORF">ACFQEV_13850</name>
</gene>
<name>A0ABD5U5R1_9EURY</name>